<evidence type="ECO:0008006" key="4">
    <source>
        <dbReference type="Google" id="ProtNLM"/>
    </source>
</evidence>
<dbReference type="GO" id="GO:0090575">
    <property type="term" value="C:RNA polymerase II transcription regulator complex"/>
    <property type="evidence" value="ECO:0007669"/>
    <property type="project" value="TreeGrafter"/>
</dbReference>
<evidence type="ECO:0000313" key="3">
    <source>
        <dbReference type="Proteomes" id="UP000306102"/>
    </source>
</evidence>
<keyword evidence="1" id="KW-0175">Coiled coil</keyword>
<protein>
    <recommendedName>
        <fullName evidence="4">BHLH domain-containing protein</fullName>
    </recommendedName>
</protein>
<name>A0A4V3WNR2_CAMSN</name>
<dbReference type="PANTHER" id="PTHR13935:SF118">
    <property type="entry name" value="BHLH DOMAIN-CONTAINING PROTEIN"/>
    <property type="match status" value="1"/>
</dbReference>
<dbReference type="Proteomes" id="UP000306102">
    <property type="component" value="Unassembled WGS sequence"/>
</dbReference>
<comment type="caution">
    <text evidence="2">The sequence shown here is derived from an EMBL/GenBank/DDBJ whole genome shotgun (WGS) entry which is preliminary data.</text>
</comment>
<gene>
    <name evidence="2" type="ORF">TEA_016761</name>
</gene>
<dbReference type="STRING" id="542762.A0A4V3WNR2"/>
<keyword evidence="3" id="KW-1185">Reference proteome</keyword>
<evidence type="ECO:0000313" key="2">
    <source>
        <dbReference type="EMBL" id="THG13477.1"/>
    </source>
</evidence>
<dbReference type="GO" id="GO:0000977">
    <property type="term" value="F:RNA polymerase II transcription regulatory region sequence-specific DNA binding"/>
    <property type="evidence" value="ECO:0007669"/>
    <property type="project" value="TreeGrafter"/>
</dbReference>
<organism evidence="2 3">
    <name type="scientific">Camellia sinensis var. sinensis</name>
    <name type="common">China tea</name>
    <dbReference type="NCBI Taxonomy" id="542762"/>
    <lineage>
        <taxon>Eukaryota</taxon>
        <taxon>Viridiplantae</taxon>
        <taxon>Streptophyta</taxon>
        <taxon>Embryophyta</taxon>
        <taxon>Tracheophyta</taxon>
        <taxon>Spermatophyta</taxon>
        <taxon>Magnoliopsida</taxon>
        <taxon>eudicotyledons</taxon>
        <taxon>Gunneridae</taxon>
        <taxon>Pentapetalae</taxon>
        <taxon>asterids</taxon>
        <taxon>Ericales</taxon>
        <taxon>Theaceae</taxon>
        <taxon>Camellia</taxon>
    </lineage>
</organism>
<dbReference type="InterPro" id="IPR015660">
    <property type="entry name" value="MASH1/Ascl1a-like"/>
</dbReference>
<accession>A0A4V3WNR2</accession>
<dbReference type="GO" id="GO:0000981">
    <property type="term" value="F:DNA-binding transcription factor activity, RNA polymerase II-specific"/>
    <property type="evidence" value="ECO:0007669"/>
    <property type="project" value="TreeGrafter"/>
</dbReference>
<reference evidence="2 3" key="1">
    <citation type="journal article" date="2018" name="Proc. Natl. Acad. Sci. U.S.A.">
        <title>Draft genome sequence of Camellia sinensis var. sinensis provides insights into the evolution of the tea genome and tea quality.</title>
        <authorList>
            <person name="Wei C."/>
            <person name="Yang H."/>
            <person name="Wang S."/>
            <person name="Zhao J."/>
            <person name="Liu C."/>
            <person name="Gao L."/>
            <person name="Xia E."/>
            <person name="Lu Y."/>
            <person name="Tai Y."/>
            <person name="She G."/>
            <person name="Sun J."/>
            <person name="Cao H."/>
            <person name="Tong W."/>
            <person name="Gao Q."/>
            <person name="Li Y."/>
            <person name="Deng W."/>
            <person name="Jiang X."/>
            <person name="Wang W."/>
            <person name="Chen Q."/>
            <person name="Zhang S."/>
            <person name="Li H."/>
            <person name="Wu J."/>
            <person name="Wang P."/>
            <person name="Li P."/>
            <person name="Shi C."/>
            <person name="Zheng F."/>
            <person name="Jian J."/>
            <person name="Huang B."/>
            <person name="Shan D."/>
            <person name="Shi M."/>
            <person name="Fang C."/>
            <person name="Yue Y."/>
            <person name="Li F."/>
            <person name="Li D."/>
            <person name="Wei S."/>
            <person name="Han B."/>
            <person name="Jiang C."/>
            <person name="Yin Y."/>
            <person name="Xia T."/>
            <person name="Zhang Z."/>
            <person name="Bennetzen J.L."/>
            <person name="Zhao S."/>
            <person name="Wan X."/>
        </authorList>
    </citation>
    <scope>NUCLEOTIDE SEQUENCE [LARGE SCALE GENOMIC DNA]</scope>
    <source>
        <strain evidence="3">cv. Shuchazao</strain>
        <tissue evidence="2">Leaf</tissue>
    </source>
</reference>
<feature type="coiled-coil region" evidence="1">
    <location>
        <begin position="2"/>
        <end position="29"/>
    </location>
</feature>
<dbReference type="PANTHER" id="PTHR13935">
    <property type="entry name" value="ACHAETE-SCUTE TRANSCRIPTION FACTOR-RELATED"/>
    <property type="match status" value="1"/>
</dbReference>
<proteinExistence type="predicted"/>
<dbReference type="EMBL" id="SDRB02005865">
    <property type="protein sequence ID" value="THG13477.1"/>
    <property type="molecule type" value="Genomic_DNA"/>
</dbReference>
<sequence>MLKQATKYVVELQQNVEELKQRKAALKGDEGGSKEERLLVLMVRNMGSTLEVNLSTGLDKEFKLHEVLSVLKEEGVEVVSASYTTVGNQIFYTIHAQSFNVNIHSSCTVASVGISPTPDGVLARDWAGILVPT</sequence>
<evidence type="ECO:0000256" key="1">
    <source>
        <dbReference type="SAM" id="Coils"/>
    </source>
</evidence>
<dbReference type="AlphaFoldDB" id="A0A4V3WNR2"/>